<evidence type="ECO:0000313" key="2">
    <source>
        <dbReference type="EMBL" id="RID94684.1"/>
    </source>
</evidence>
<evidence type="ECO:0000313" key="4">
    <source>
        <dbReference type="Proteomes" id="UP000266262"/>
    </source>
</evidence>
<dbReference type="EMBL" id="QWKU01000001">
    <property type="protein sequence ID" value="RID94684.1"/>
    <property type="molecule type" value="Genomic_DNA"/>
</dbReference>
<accession>A0A1B3WER7</accession>
<proteinExistence type="predicted"/>
<keyword evidence="4" id="KW-1185">Reference proteome</keyword>
<reference evidence="1" key="2">
    <citation type="submission" date="2016-08" db="EMBL/GenBank/DDBJ databases">
        <authorList>
            <person name="Seilhamer J.J."/>
        </authorList>
    </citation>
    <scope>NUCLEOTIDE SEQUENCE [LARGE SCALE GENOMIC DNA]</scope>
    <source>
        <strain evidence="1">F0677</strain>
    </source>
</reference>
<organism evidence="1 3">
    <name type="scientific">Dialister pneumosintes</name>
    <dbReference type="NCBI Taxonomy" id="39950"/>
    <lineage>
        <taxon>Bacteria</taxon>
        <taxon>Bacillati</taxon>
        <taxon>Bacillota</taxon>
        <taxon>Negativicutes</taxon>
        <taxon>Veillonellales</taxon>
        <taxon>Veillonellaceae</taxon>
        <taxon>Dialister</taxon>
    </lineage>
</organism>
<evidence type="ECO:0000313" key="3">
    <source>
        <dbReference type="Proteomes" id="UP000094757"/>
    </source>
</evidence>
<gene>
    <name evidence="1" type="ORF">BCB69_05335</name>
    <name evidence="2" type="ORF">DX915_04065</name>
</gene>
<dbReference type="Proteomes" id="UP000094757">
    <property type="component" value="Chromosome"/>
</dbReference>
<name>A0A1B3WER7_9FIRM</name>
<evidence type="ECO:0008006" key="5">
    <source>
        <dbReference type="Google" id="ProtNLM"/>
    </source>
</evidence>
<sequence>MSLRTFILSITLLFFSPIWGLANVPENTAHILSYTSYSSSEIFKDGSHTSSTSSSTMYFNDETGALLSFEVQTDGQTMSIIIRKNGIKIWSESFKESSPHYTITRKRDKEVMSFLMQLGHRTYLASYAPDGQLIVTQQ</sequence>
<dbReference type="OrthoDB" id="9987794at2"/>
<evidence type="ECO:0000313" key="1">
    <source>
        <dbReference type="EMBL" id="AOH39416.1"/>
    </source>
</evidence>
<dbReference type="AlphaFoldDB" id="A0A1B3WER7"/>
<dbReference type="Proteomes" id="UP000266262">
    <property type="component" value="Unassembled WGS sequence"/>
</dbReference>
<dbReference type="RefSeq" id="WP_069177223.1">
    <property type="nucleotide sequence ID" value="NZ_CP017037.1"/>
</dbReference>
<dbReference type="KEGG" id="dpn:BCB69_05335"/>
<reference evidence="2 4" key="3">
    <citation type="submission" date="2018-08" db="EMBL/GenBank/DDBJ databases">
        <title>Draft genome sequence of Dialister pneumosintes KCOM 1685.</title>
        <authorList>
            <person name="Kook J.-K."/>
            <person name="Park S.-N."/>
            <person name="Lim Y.K."/>
        </authorList>
    </citation>
    <scope>NUCLEOTIDE SEQUENCE [LARGE SCALE GENOMIC DNA]</scope>
    <source>
        <strain evidence="2 4">KCOM 1685</strain>
    </source>
</reference>
<protein>
    <recommendedName>
        <fullName evidence="5">DUF5640 domain-containing protein</fullName>
    </recommendedName>
</protein>
<dbReference type="EMBL" id="CP017037">
    <property type="protein sequence ID" value="AOH39416.1"/>
    <property type="molecule type" value="Genomic_DNA"/>
</dbReference>
<reference evidence="3" key="1">
    <citation type="submission" date="2016-08" db="EMBL/GenBank/DDBJ databases">
        <authorList>
            <person name="Holder M.E."/>
            <person name="Ajami N.J."/>
            <person name="Petrosino J.F."/>
        </authorList>
    </citation>
    <scope>NUCLEOTIDE SEQUENCE [LARGE SCALE GENOMIC DNA]</scope>
    <source>
        <strain evidence="3">F0677</strain>
    </source>
</reference>